<keyword evidence="3 7" id="KW-0378">Hydrolase</keyword>
<keyword evidence="4 7" id="KW-0442">Lipid degradation</keyword>
<evidence type="ECO:0000256" key="8">
    <source>
        <dbReference type="SAM" id="Phobius"/>
    </source>
</evidence>
<dbReference type="EC" id="3.1.1.-" evidence="7"/>
<dbReference type="GO" id="GO:0009395">
    <property type="term" value="P:phospholipid catabolic process"/>
    <property type="evidence" value="ECO:0007669"/>
    <property type="project" value="TreeGrafter"/>
</dbReference>
<accession>A0A1B6DDF0</accession>
<evidence type="ECO:0000256" key="2">
    <source>
        <dbReference type="ARBA" id="ARBA00022729"/>
    </source>
</evidence>
<evidence type="ECO:0000256" key="6">
    <source>
        <dbReference type="ARBA" id="ARBA00023180"/>
    </source>
</evidence>
<keyword evidence="8" id="KW-1133">Transmembrane helix</keyword>
<dbReference type="PANTHER" id="PTHR12370:SF3">
    <property type="entry name" value="PHOSPHOLIPASE B-LIKE 2-RELATED"/>
    <property type="match status" value="1"/>
</dbReference>
<dbReference type="InterPro" id="IPR007000">
    <property type="entry name" value="PLipase_B-like"/>
</dbReference>
<dbReference type="EMBL" id="GEDC01013590">
    <property type="protein sequence ID" value="JAS23708.1"/>
    <property type="molecule type" value="Transcribed_RNA"/>
</dbReference>
<gene>
    <name evidence="9" type="ORF">g.27955</name>
</gene>
<comment type="function">
    <text evidence="7">Putative phospholipase.</text>
</comment>
<dbReference type="Pfam" id="PF04916">
    <property type="entry name" value="Phospholip_B"/>
    <property type="match status" value="1"/>
</dbReference>
<feature type="transmembrane region" description="Helical" evidence="8">
    <location>
        <begin position="36"/>
        <end position="55"/>
    </location>
</feature>
<name>A0A1B6DDF0_9HEMI</name>
<keyword evidence="8" id="KW-0812">Transmembrane</keyword>
<evidence type="ECO:0000256" key="1">
    <source>
        <dbReference type="ARBA" id="ARBA00007835"/>
    </source>
</evidence>
<evidence type="ECO:0000256" key="7">
    <source>
        <dbReference type="RuleBase" id="RU364138"/>
    </source>
</evidence>
<dbReference type="GO" id="GO:0005576">
    <property type="term" value="C:extracellular region"/>
    <property type="evidence" value="ECO:0007669"/>
    <property type="project" value="TreeGrafter"/>
</dbReference>
<proteinExistence type="inferred from homology"/>
<dbReference type="AlphaFoldDB" id="A0A1B6DDF0"/>
<dbReference type="GO" id="GO:0004620">
    <property type="term" value="F:phospholipase activity"/>
    <property type="evidence" value="ECO:0007669"/>
    <property type="project" value="InterPro"/>
</dbReference>
<evidence type="ECO:0000256" key="5">
    <source>
        <dbReference type="ARBA" id="ARBA00023098"/>
    </source>
</evidence>
<reference evidence="9" key="1">
    <citation type="submission" date="2015-12" db="EMBL/GenBank/DDBJ databases">
        <title>De novo transcriptome assembly of four potential Pierce s Disease insect vectors from Arizona vineyards.</title>
        <authorList>
            <person name="Tassone E.E."/>
        </authorList>
    </citation>
    <scope>NUCLEOTIDE SEQUENCE</scope>
</reference>
<dbReference type="PANTHER" id="PTHR12370">
    <property type="entry name" value="PHOSPHOLIPASE B-RELATED"/>
    <property type="match status" value="1"/>
</dbReference>
<evidence type="ECO:0000256" key="3">
    <source>
        <dbReference type="ARBA" id="ARBA00022801"/>
    </source>
</evidence>
<organism evidence="9">
    <name type="scientific">Clastoptera arizonana</name>
    <name type="common">Arizona spittle bug</name>
    <dbReference type="NCBI Taxonomy" id="38151"/>
    <lineage>
        <taxon>Eukaryota</taxon>
        <taxon>Metazoa</taxon>
        <taxon>Ecdysozoa</taxon>
        <taxon>Arthropoda</taxon>
        <taxon>Hexapoda</taxon>
        <taxon>Insecta</taxon>
        <taxon>Pterygota</taxon>
        <taxon>Neoptera</taxon>
        <taxon>Paraneoptera</taxon>
        <taxon>Hemiptera</taxon>
        <taxon>Auchenorrhyncha</taxon>
        <taxon>Cercopoidea</taxon>
        <taxon>Clastopteridae</taxon>
        <taxon>Clastoptera</taxon>
    </lineage>
</organism>
<comment type="similarity">
    <text evidence="1 7">Belongs to the phospholipase B-like family.</text>
</comment>
<dbReference type="Gene3D" id="3.60.60.30">
    <property type="match status" value="1"/>
</dbReference>
<keyword evidence="2" id="KW-0732">Signal</keyword>
<keyword evidence="8" id="KW-0472">Membrane</keyword>
<evidence type="ECO:0000256" key="4">
    <source>
        <dbReference type="ARBA" id="ARBA00022963"/>
    </source>
</evidence>
<keyword evidence="6" id="KW-0325">Glycoprotein</keyword>
<protein>
    <recommendedName>
        <fullName evidence="7">Phospholipase B-like</fullName>
        <ecNumber evidence="7">3.1.1.-</ecNumber>
    </recommendedName>
</protein>
<evidence type="ECO:0000313" key="9">
    <source>
        <dbReference type="EMBL" id="JAS23708.1"/>
    </source>
</evidence>
<keyword evidence="5 7" id="KW-0443">Lipid metabolism</keyword>
<sequence>MPFKSHSLSLDSDDESVNVNARMLKVVGASWTQTRASWIMLAAVILLGTFTIFFVESPREGKDGNYAATVSWIEDSQSFYIDFWGQGNDPKEVKKGIARAYYRPDMSVTGWAVMEIETQPDYPDWVQAYAAGSLEGSLSWQLIYWHWQNTIEKTCEDREEFCENVRLLLSENSLNIRNKSRVLSAVDPYWHQVNLFYHQLDGLIHGWRYAVKRSLQDYEIDESDFLWMNVASDIKDLELKFNATVDVDPKRPSLAMALLKIVPEDPSQFLLAHASSALYSAMLRVQKRYRFSFHNTAERNSPLVPGQVLAFTSYPGSIHSQDDFYQISGSTNLTITGTVIKNVNNSLWDETKITKEVLMGPRVLAANRLSQNGYEWFNYMNKSNSGTGNKQWMVIQPSNKTVSLWVVEQLPGITYGEDQTDELKNAGYWASFGNPYYQVILTRSGNQNSSQSQNDAITNPVAKVLEQGQVNVTDIDSLVSLMRSPDLALVGRSDLSLEDISNYTHFWEVKYNQSRNLRSANSMTDDTQNALEEIKKEPETPYPHYQSFREIFHVIVQLKKLNNIKINSLNSMQNSGRLHHTSHGIPRSIETTIDDDKKKVLSLREFSGVIDLKVCGRDEFRAAAGPPFSISHGSVIVKPFQWSKSPIKDLPHIGQSDVWEYSPVKTEWVWL</sequence>